<evidence type="ECO:0000256" key="1">
    <source>
        <dbReference type="ARBA" id="ARBA00022737"/>
    </source>
</evidence>
<dbReference type="CDD" id="cd00041">
    <property type="entry name" value="CUB"/>
    <property type="match status" value="1"/>
</dbReference>
<name>A0AAV2R0P6_MEGNR</name>
<evidence type="ECO:0000313" key="5">
    <source>
        <dbReference type="EMBL" id="CAL4103410.1"/>
    </source>
</evidence>
<keyword evidence="2" id="KW-1015">Disulfide bond</keyword>
<feature type="domain" description="CUB" evidence="4">
    <location>
        <begin position="115"/>
        <end position="217"/>
    </location>
</feature>
<dbReference type="Gene3D" id="3.50.4.10">
    <property type="entry name" value="Hepatocyte Growth Factor"/>
    <property type="match status" value="1"/>
</dbReference>
<evidence type="ECO:0000256" key="2">
    <source>
        <dbReference type="ARBA" id="ARBA00023157"/>
    </source>
</evidence>
<dbReference type="InterPro" id="IPR000859">
    <property type="entry name" value="CUB_dom"/>
</dbReference>
<sequence length="236" mass="25925">MKHEVRIISFVLHTLKHECGKCLFLVYLSKLMKMSECADWVGPLEGIWNDTTCPNIGGSSFSTVKLCQDACEATPDCSAINYNDGIVYCVLRNCGMPVPPTSGTLTGWNGYKRVCGGEYNSSYGNISHPLNGGDYSNNENCIWIIRTSDPIKITFISFDTEGNRDFLVVRDELYNLGVYTGSSVPTPIHTTTNVTYLHFTSDFSIVGTGFELYWEPAESTPAITSTPTPGLTQGPT</sequence>
<dbReference type="EMBL" id="CAXKWB010012124">
    <property type="protein sequence ID" value="CAL4103410.1"/>
    <property type="molecule type" value="Genomic_DNA"/>
</dbReference>
<dbReference type="SMART" id="SM00042">
    <property type="entry name" value="CUB"/>
    <property type="match status" value="1"/>
</dbReference>
<reference evidence="5 6" key="1">
    <citation type="submission" date="2024-05" db="EMBL/GenBank/DDBJ databases">
        <authorList>
            <person name="Wallberg A."/>
        </authorList>
    </citation>
    <scope>NUCLEOTIDE SEQUENCE [LARGE SCALE GENOMIC DNA]</scope>
</reference>
<feature type="non-terminal residue" evidence="5">
    <location>
        <position position="236"/>
    </location>
</feature>
<dbReference type="PANTHER" id="PTHR24251">
    <property type="entry name" value="OVOCHYMASE-RELATED"/>
    <property type="match status" value="1"/>
</dbReference>
<dbReference type="Proteomes" id="UP001497623">
    <property type="component" value="Unassembled WGS sequence"/>
</dbReference>
<dbReference type="InterPro" id="IPR035914">
    <property type="entry name" value="Sperma_CUB_dom_sf"/>
</dbReference>
<accession>A0AAV2R0P6</accession>
<evidence type="ECO:0000313" key="6">
    <source>
        <dbReference type="Proteomes" id="UP001497623"/>
    </source>
</evidence>
<evidence type="ECO:0000259" key="4">
    <source>
        <dbReference type="PROSITE" id="PS01180"/>
    </source>
</evidence>
<gene>
    <name evidence="5" type="ORF">MNOR_LOCUS17554</name>
</gene>
<comment type="caution">
    <text evidence="3">Lacks conserved residue(s) required for the propagation of feature annotation.</text>
</comment>
<dbReference type="PROSITE" id="PS01180">
    <property type="entry name" value="CUB"/>
    <property type="match status" value="1"/>
</dbReference>
<keyword evidence="1" id="KW-0677">Repeat</keyword>
<dbReference type="AlphaFoldDB" id="A0AAV2R0P6"/>
<protein>
    <recommendedName>
        <fullName evidence="4">CUB domain-containing protein</fullName>
    </recommendedName>
</protein>
<dbReference type="SUPFAM" id="SSF49854">
    <property type="entry name" value="Spermadhesin, CUB domain"/>
    <property type="match status" value="1"/>
</dbReference>
<keyword evidence="6" id="KW-1185">Reference proteome</keyword>
<dbReference type="Gene3D" id="2.60.120.290">
    <property type="entry name" value="Spermadhesin, CUB domain"/>
    <property type="match status" value="1"/>
</dbReference>
<proteinExistence type="predicted"/>
<dbReference type="Pfam" id="PF00431">
    <property type="entry name" value="CUB"/>
    <property type="match status" value="1"/>
</dbReference>
<organism evidence="5 6">
    <name type="scientific">Meganyctiphanes norvegica</name>
    <name type="common">Northern krill</name>
    <name type="synonym">Thysanopoda norvegica</name>
    <dbReference type="NCBI Taxonomy" id="48144"/>
    <lineage>
        <taxon>Eukaryota</taxon>
        <taxon>Metazoa</taxon>
        <taxon>Ecdysozoa</taxon>
        <taxon>Arthropoda</taxon>
        <taxon>Crustacea</taxon>
        <taxon>Multicrustacea</taxon>
        <taxon>Malacostraca</taxon>
        <taxon>Eumalacostraca</taxon>
        <taxon>Eucarida</taxon>
        <taxon>Euphausiacea</taxon>
        <taxon>Euphausiidae</taxon>
        <taxon>Meganyctiphanes</taxon>
    </lineage>
</organism>
<comment type="caution">
    <text evidence="5">The sequence shown here is derived from an EMBL/GenBank/DDBJ whole genome shotgun (WGS) entry which is preliminary data.</text>
</comment>
<evidence type="ECO:0000256" key="3">
    <source>
        <dbReference type="PROSITE-ProRule" id="PRU00059"/>
    </source>
</evidence>
<dbReference type="PANTHER" id="PTHR24251:SF45">
    <property type="entry name" value="METALLOENDOPEPTIDASE"/>
    <property type="match status" value="1"/>
</dbReference>